<sequence>MPLTTMRTRASTRAYRPPSRRVISTIIEICGRSRYFPAVIHSCPQIKPHRLRPLLSFFMALAIFLTSGGTLLILMTVSYCYNDTLSRQTSDHILIDLVDNNIVHFCRSHQALAIFGKIIVRSLLAGVLSDTPRIIRTQSGYGFAFFDMSWTI</sequence>
<accession>A0A9P5X9C9</accession>
<gene>
    <name evidence="2" type="ORF">P691DRAFT_158313</name>
</gene>
<comment type="caution">
    <text evidence="2">The sequence shown here is derived from an EMBL/GenBank/DDBJ whole genome shotgun (WGS) entry which is preliminary data.</text>
</comment>
<evidence type="ECO:0000313" key="3">
    <source>
        <dbReference type="Proteomes" id="UP000807342"/>
    </source>
</evidence>
<feature type="transmembrane region" description="Helical" evidence="1">
    <location>
        <begin position="54"/>
        <end position="79"/>
    </location>
</feature>
<organism evidence="2 3">
    <name type="scientific">Macrolepiota fuliginosa MF-IS2</name>
    <dbReference type="NCBI Taxonomy" id="1400762"/>
    <lineage>
        <taxon>Eukaryota</taxon>
        <taxon>Fungi</taxon>
        <taxon>Dikarya</taxon>
        <taxon>Basidiomycota</taxon>
        <taxon>Agaricomycotina</taxon>
        <taxon>Agaricomycetes</taxon>
        <taxon>Agaricomycetidae</taxon>
        <taxon>Agaricales</taxon>
        <taxon>Agaricineae</taxon>
        <taxon>Agaricaceae</taxon>
        <taxon>Macrolepiota</taxon>
    </lineage>
</organism>
<evidence type="ECO:0000256" key="1">
    <source>
        <dbReference type="SAM" id="Phobius"/>
    </source>
</evidence>
<dbReference type="Proteomes" id="UP000807342">
    <property type="component" value="Unassembled WGS sequence"/>
</dbReference>
<keyword evidence="1" id="KW-1133">Transmembrane helix</keyword>
<name>A0A9P5X9C9_9AGAR</name>
<keyword evidence="1" id="KW-0472">Membrane</keyword>
<dbReference type="AlphaFoldDB" id="A0A9P5X9C9"/>
<keyword evidence="3" id="KW-1185">Reference proteome</keyword>
<protein>
    <submittedName>
        <fullName evidence="2">Uncharacterized protein</fullName>
    </submittedName>
</protein>
<keyword evidence="1" id="KW-0812">Transmembrane</keyword>
<proteinExistence type="predicted"/>
<dbReference type="EMBL" id="MU151226">
    <property type="protein sequence ID" value="KAF9446863.1"/>
    <property type="molecule type" value="Genomic_DNA"/>
</dbReference>
<reference evidence="2" key="1">
    <citation type="submission" date="2020-11" db="EMBL/GenBank/DDBJ databases">
        <authorList>
            <consortium name="DOE Joint Genome Institute"/>
            <person name="Ahrendt S."/>
            <person name="Riley R."/>
            <person name="Andreopoulos W."/>
            <person name="Labutti K."/>
            <person name="Pangilinan J."/>
            <person name="Ruiz-Duenas F.J."/>
            <person name="Barrasa J.M."/>
            <person name="Sanchez-Garcia M."/>
            <person name="Camarero S."/>
            <person name="Miyauchi S."/>
            <person name="Serrano A."/>
            <person name="Linde D."/>
            <person name="Babiker R."/>
            <person name="Drula E."/>
            <person name="Ayuso-Fernandez I."/>
            <person name="Pacheco R."/>
            <person name="Padilla G."/>
            <person name="Ferreira P."/>
            <person name="Barriuso J."/>
            <person name="Kellner H."/>
            <person name="Castanera R."/>
            <person name="Alfaro M."/>
            <person name="Ramirez L."/>
            <person name="Pisabarro A.G."/>
            <person name="Kuo A."/>
            <person name="Tritt A."/>
            <person name="Lipzen A."/>
            <person name="He G."/>
            <person name="Yan M."/>
            <person name="Ng V."/>
            <person name="Cullen D."/>
            <person name="Martin F."/>
            <person name="Rosso M.-N."/>
            <person name="Henrissat B."/>
            <person name="Hibbett D."/>
            <person name="Martinez A.T."/>
            <person name="Grigoriev I.V."/>
        </authorList>
    </citation>
    <scope>NUCLEOTIDE SEQUENCE</scope>
    <source>
        <strain evidence="2">MF-IS2</strain>
    </source>
</reference>
<evidence type="ECO:0000313" key="2">
    <source>
        <dbReference type="EMBL" id="KAF9446863.1"/>
    </source>
</evidence>